<dbReference type="InterPro" id="IPR014922">
    <property type="entry name" value="YdhG-like"/>
</dbReference>
<dbReference type="Proteomes" id="UP000502677">
    <property type="component" value="Chromosome"/>
</dbReference>
<accession>A0A6G7XHE5</accession>
<dbReference type="EMBL" id="CP049863">
    <property type="protein sequence ID" value="QIK64034.1"/>
    <property type="molecule type" value="Genomic_DNA"/>
</dbReference>
<dbReference type="AlphaFoldDB" id="A0A6G7XHE5"/>
<organism evidence="2 3">
    <name type="scientific">Leucobacter viscericola</name>
    <dbReference type="NCBI Taxonomy" id="2714935"/>
    <lineage>
        <taxon>Bacteria</taxon>
        <taxon>Bacillati</taxon>
        <taxon>Actinomycetota</taxon>
        <taxon>Actinomycetes</taxon>
        <taxon>Micrococcales</taxon>
        <taxon>Microbacteriaceae</taxon>
        <taxon>Leucobacter</taxon>
    </lineage>
</organism>
<feature type="domain" description="YdhG-like" evidence="1">
    <location>
        <begin position="23"/>
        <end position="122"/>
    </location>
</feature>
<evidence type="ECO:0000313" key="2">
    <source>
        <dbReference type="EMBL" id="QIK64034.1"/>
    </source>
</evidence>
<keyword evidence="3" id="KW-1185">Reference proteome</keyword>
<evidence type="ECO:0000313" key="3">
    <source>
        <dbReference type="Proteomes" id="UP000502677"/>
    </source>
</evidence>
<proteinExistence type="predicted"/>
<dbReference type="SUPFAM" id="SSF159888">
    <property type="entry name" value="YdhG-like"/>
    <property type="match status" value="1"/>
</dbReference>
<dbReference type="Pfam" id="PF08818">
    <property type="entry name" value="DUF1801"/>
    <property type="match status" value="1"/>
</dbReference>
<evidence type="ECO:0000259" key="1">
    <source>
        <dbReference type="Pfam" id="PF08818"/>
    </source>
</evidence>
<dbReference type="KEGG" id="lvi:G7068_13125"/>
<protein>
    <submittedName>
        <fullName evidence="2">DUF1801 domain-containing protein</fullName>
    </submittedName>
</protein>
<sequence>MTVTELSDPAVREAFESYDAAVRAPLLQLRELIFDVAAATDGVGALTETLKWGQPSYLTEATQSGTMIRLAPFEDAQVGVFVHCQTSLISDFRGSYPDLNYSGTRAIVLSPSKAIPTDAMRLFFELALTYKRRGARR</sequence>
<reference evidence="2 3" key="1">
    <citation type="submission" date="2020-03" db="EMBL/GenBank/DDBJ databases">
        <title>Leucobacter sp. nov., isolated from beetles.</title>
        <authorList>
            <person name="Hyun D.-W."/>
            <person name="Bae J.-W."/>
        </authorList>
    </citation>
    <scope>NUCLEOTIDE SEQUENCE [LARGE SCALE GENOMIC DNA]</scope>
    <source>
        <strain evidence="2 3">HDW9C</strain>
    </source>
</reference>
<name>A0A6G7XHE5_9MICO</name>
<gene>
    <name evidence="2" type="ORF">G7068_13125</name>
</gene>